<evidence type="ECO:0000313" key="3">
    <source>
        <dbReference type="EMBL" id="KAJ8022669.1"/>
    </source>
</evidence>
<keyword evidence="4" id="KW-1185">Reference proteome</keyword>
<reference evidence="3" key="1">
    <citation type="submission" date="2021-10" db="EMBL/GenBank/DDBJ databases">
        <title>Tropical sea cucumber genome reveals ecological adaptation and Cuvierian tubules defense mechanism.</title>
        <authorList>
            <person name="Chen T."/>
        </authorList>
    </citation>
    <scope>NUCLEOTIDE SEQUENCE</scope>
    <source>
        <strain evidence="3">Nanhai2018</strain>
        <tissue evidence="3">Muscle</tissue>
    </source>
</reference>
<protein>
    <submittedName>
        <fullName evidence="3">DnaJ-like subfamily C member 12</fullName>
    </submittedName>
</protein>
<sequence>MDRVWNNSLSDGEDFYKLLGCDESSTMDQINAEYKTLARDLHPDKNPNDPNAAEKFSKIQKARDILVNESSRADYDKWRRSGLTISYDMWLAAHGSTHVSLHWALKKKPQLALEDSCPGNSSQDISYITQEDYSPSLFKPQQSYYHDFGWQRDSNELLTKFRSYQI</sequence>
<dbReference type="InterPro" id="IPR029827">
    <property type="entry name" value="JDP1-like"/>
</dbReference>
<dbReference type="PANTHER" id="PTHR44500:SF1">
    <property type="entry name" value="DNAJ HOMOLOG SUBFAMILY C MEMBER 12"/>
    <property type="match status" value="1"/>
</dbReference>
<dbReference type="EMBL" id="JAIZAY010000020">
    <property type="protein sequence ID" value="KAJ8022669.1"/>
    <property type="molecule type" value="Genomic_DNA"/>
</dbReference>
<dbReference type="SUPFAM" id="SSF46565">
    <property type="entry name" value="Chaperone J-domain"/>
    <property type="match status" value="1"/>
</dbReference>
<dbReference type="InterPro" id="IPR036869">
    <property type="entry name" value="J_dom_sf"/>
</dbReference>
<dbReference type="PRINTS" id="PR00625">
    <property type="entry name" value="JDOMAIN"/>
</dbReference>
<dbReference type="CDD" id="cd06257">
    <property type="entry name" value="DnaJ"/>
    <property type="match status" value="1"/>
</dbReference>
<organism evidence="3 4">
    <name type="scientific">Holothuria leucospilota</name>
    <name type="common">Black long sea cucumber</name>
    <name type="synonym">Mertensiothuria leucospilota</name>
    <dbReference type="NCBI Taxonomy" id="206669"/>
    <lineage>
        <taxon>Eukaryota</taxon>
        <taxon>Metazoa</taxon>
        <taxon>Echinodermata</taxon>
        <taxon>Eleutherozoa</taxon>
        <taxon>Echinozoa</taxon>
        <taxon>Holothuroidea</taxon>
        <taxon>Aspidochirotacea</taxon>
        <taxon>Aspidochirotida</taxon>
        <taxon>Holothuriidae</taxon>
        <taxon>Holothuria</taxon>
    </lineage>
</organism>
<accession>A0A9Q1BEW9</accession>
<comment type="caution">
    <text evidence="3">The sequence shown here is derived from an EMBL/GenBank/DDBJ whole genome shotgun (WGS) entry which is preliminary data.</text>
</comment>
<evidence type="ECO:0000313" key="4">
    <source>
        <dbReference type="Proteomes" id="UP001152320"/>
    </source>
</evidence>
<evidence type="ECO:0000256" key="1">
    <source>
        <dbReference type="ARBA" id="ARBA00023186"/>
    </source>
</evidence>
<dbReference type="GO" id="GO:0005737">
    <property type="term" value="C:cytoplasm"/>
    <property type="evidence" value="ECO:0007669"/>
    <property type="project" value="TreeGrafter"/>
</dbReference>
<dbReference type="Gene3D" id="1.10.287.110">
    <property type="entry name" value="DnaJ domain"/>
    <property type="match status" value="1"/>
</dbReference>
<keyword evidence="1" id="KW-0143">Chaperone</keyword>
<dbReference type="SMART" id="SM00271">
    <property type="entry name" value="DnaJ"/>
    <property type="match status" value="1"/>
</dbReference>
<evidence type="ECO:0000259" key="2">
    <source>
        <dbReference type="PROSITE" id="PS50076"/>
    </source>
</evidence>
<name>A0A9Q1BEW9_HOLLE</name>
<dbReference type="Pfam" id="PF00226">
    <property type="entry name" value="DnaJ"/>
    <property type="match status" value="1"/>
</dbReference>
<dbReference type="Proteomes" id="UP001152320">
    <property type="component" value="Chromosome 20"/>
</dbReference>
<gene>
    <name evidence="3" type="ORF">HOLleu_37633</name>
</gene>
<dbReference type="OrthoDB" id="436519at2759"/>
<dbReference type="InterPro" id="IPR001623">
    <property type="entry name" value="DnaJ_domain"/>
</dbReference>
<dbReference type="AlphaFoldDB" id="A0A9Q1BEW9"/>
<feature type="domain" description="J" evidence="2">
    <location>
        <begin position="14"/>
        <end position="79"/>
    </location>
</feature>
<proteinExistence type="predicted"/>
<dbReference type="PROSITE" id="PS50076">
    <property type="entry name" value="DNAJ_2"/>
    <property type="match status" value="1"/>
</dbReference>
<dbReference type="PANTHER" id="PTHR44500">
    <property type="entry name" value="DNAJ HOMOLOG SUBFAMILY C MEMBER 12"/>
    <property type="match status" value="1"/>
</dbReference>